<gene>
    <name evidence="1" type="ORF">NCTC11012_01115</name>
</gene>
<dbReference type="AlphaFoldDB" id="A0A378QPS1"/>
<name>A0A378QPS1_9GAMM</name>
<dbReference type="Proteomes" id="UP000254618">
    <property type="component" value="Unassembled WGS sequence"/>
</dbReference>
<dbReference type="EMBL" id="UGQF01000001">
    <property type="protein sequence ID" value="STZ02886.1"/>
    <property type="molecule type" value="Genomic_DNA"/>
</dbReference>
<evidence type="ECO:0000313" key="1">
    <source>
        <dbReference type="EMBL" id="STZ02886.1"/>
    </source>
</evidence>
<protein>
    <recommendedName>
        <fullName evidence="3">Integrase catalytic domain-containing protein</fullName>
    </recommendedName>
</protein>
<dbReference type="SUPFAM" id="SSF53098">
    <property type="entry name" value="Ribonuclease H-like"/>
    <property type="match status" value="1"/>
</dbReference>
<dbReference type="InterPro" id="IPR012337">
    <property type="entry name" value="RNaseH-like_sf"/>
</dbReference>
<reference evidence="1 2" key="1">
    <citation type="submission" date="2018-06" db="EMBL/GenBank/DDBJ databases">
        <authorList>
            <consortium name="Pathogen Informatics"/>
            <person name="Doyle S."/>
        </authorList>
    </citation>
    <scope>NUCLEOTIDE SEQUENCE [LARGE SCALE GENOMIC DNA]</scope>
    <source>
        <strain evidence="1 2">NCTC11012</strain>
    </source>
</reference>
<evidence type="ECO:0008006" key="3">
    <source>
        <dbReference type="Google" id="ProtNLM"/>
    </source>
</evidence>
<proteinExistence type="predicted"/>
<accession>A0A378QPS1</accession>
<evidence type="ECO:0000313" key="2">
    <source>
        <dbReference type="Proteomes" id="UP000254618"/>
    </source>
</evidence>
<sequence length="51" mass="5865">MRQYQQTLKEQGLTQSMSRKGNCLDNAVIERLEGTPEEEMFYETTTFTSSG</sequence>
<organism evidence="1 2">
    <name type="scientific">Moraxella equi</name>
    <dbReference type="NCBI Taxonomy" id="60442"/>
    <lineage>
        <taxon>Bacteria</taxon>
        <taxon>Pseudomonadati</taxon>
        <taxon>Pseudomonadota</taxon>
        <taxon>Gammaproteobacteria</taxon>
        <taxon>Moraxellales</taxon>
        <taxon>Moraxellaceae</taxon>
        <taxon>Moraxella</taxon>
    </lineage>
</organism>